<dbReference type="EMBL" id="VJZE01000001">
    <property type="protein sequence ID" value="MPY38413.1"/>
    <property type="molecule type" value="Genomic_DNA"/>
</dbReference>
<keyword evidence="2" id="KW-1185">Reference proteome</keyword>
<proteinExistence type="predicted"/>
<gene>
    <name evidence="1" type="ORF">FNH04_00060</name>
</gene>
<protein>
    <submittedName>
        <fullName evidence="1">Uncharacterized protein</fullName>
    </submittedName>
</protein>
<dbReference type="Proteomes" id="UP000326979">
    <property type="component" value="Unassembled WGS sequence"/>
</dbReference>
<dbReference type="RefSeq" id="WP_152779098.1">
    <property type="nucleotide sequence ID" value="NZ_BAABEQ010000021.1"/>
</dbReference>
<reference evidence="1 2" key="1">
    <citation type="submission" date="2019-07" db="EMBL/GenBank/DDBJ databases">
        <title>New species of Amycolatopsis and Streptomyces.</title>
        <authorList>
            <person name="Duangmal K."/>
            <person name="Teo W.F.A."/>
            <person name="Lipun K."/>
        </authorList>
    </citation>
    <scope>NUCLEOTIDE SEQUENCE [LARGE SCALE GENOMIC DNA]</scope>
    <source>
        <strain evidence="1 2">TISTR 2346</strain>
    </source>
</reference>
<organism evidence="1 2">
    <name type="scientific">Streptomyces phyllanthi</name>
    <dbReference type="NCBI Taxonomy" id="1803180"/>
    <lineage>
        <taxon>Bacteria</taxon>
        <taxon>Bacillati</taxon>
        <taxon>Actinomycetota</taxon>
        <taxon>Actinomycetes</taxon>
        <taxon>Kitasatosporales</taxon>
        <taxon>Streptomycetaceae</taxon>
        <taxon>Streptomyces</taxon>
    </lineage>
</organism>
<dbReference type="AlphaFoldDB" id="A0A5N8VT42"/>
<evidence type="ECO:0000313" key="2">
    <source>
        <dbReference type="Proteomes" id="UP000326979"/>
    </source>
</evidence>
<sequence>MHTNQLTPDMFEVRHDGAVGGMDSIFPDWDRHDRFGIVIHEAWGAIGASLLIQGAVSEFFRARRAAGIKDIYPEIYAIHVGRDFGDLSMYDFWPHNKETVVENNPAKVLQAINDRAITRLAVPAGERKRYDLIWPEVIAVKDRMRTVIAYDASGRTPEADIEIHATSDKVEPNTVQSLDILTPIQEYKDSELPDQRRWIGYVNARLTAVTPEETQRALEAHRANLKDGLPVETFLKADVKYALDRLVA</sequence>
<name>A0A5N8VT42_9ACTN</name>
<evidence type="ECO:0000313" key="1">
    <source>
        <dbReference type="EMBL" id="MPY38413.1"/>
    </source>
</evidence>
<accession>A0A5N8VT42</accession>
<comment type="caution">
    <text evidence="1">The sequence shown here is derived from an EMBL/GenBank/DDBJ whole genome shotgun (WGS) entry which is preliminary data.</text>
</comment>
<dbReference type="OrthoDB" id="2588235at2"/>